<sequence length="477" mass="51673">MANPFELTSVNQVVVTHKEASSHAGSRAMGIERVEDVHAKKSGQLEVIIAMVKIRCKDIESKAILVDQAAIKFDAEAMIAKDTLAAAEHLILVNMKMISHEAKAVHEVQTVDRFKRSFTFDAIMLREFECRLCIARGSKDLPANTKGGSSDGNSLVVCFGELLIDFVPTVAGVSLAEAPAFKKAPGGAPANVAVGISKLGGSSAFVGKVGDDEFGYMLADVLKQNNVNTSGVRYDPNARTALAFVTLRADGEREFLFFRHPSADMLLQESELNKNIIKQARIFHYGSITLISEPCKSTHLAAMSMAKKSGSILSYDPNLRLPLWPSEEAAREGIMSIWDHADIIKISEDEITFLTGGDDHNDDNVVLKKLYHPNLKLLIVTEGPKGCRYYTKEFKGRVPGIKAKAVDTTGAGDAFVSGILSCLVSDLNLFKDEKRLKEALLFANACGAITVTERGAIPALPTKEAVLKLIQKPVAAS</sequence>
<keyword evidence="7" id="KW-0119">Carbohydrate metabolism</keyword>
<evidence type="ECO:0000256" key="1">
    <source>
        <dbReference type="ARBA" id="ARBA00004727"/>
    </source>
</evidence>
<keyword evidence="4" id="KW-0547">Nucleotide-binding</keyword>
<name>A0AAD5IEK6_ACENE</name>
<evidence type="ECO:0000256" key="7">
    <source>
        <dbReference type="ARBA" id="ARBA00023277"/>
    </source>
</evidence>
<dbReference type="Pfam" id="PF00294">
    <property type="entry name" value="PfkB"/>
    <property type="match status" value="1"/>
</dbReference>
<dbReference type="GO" id="GO:0005829">
    <property type="term" value="C:cytosol"/>
    <property type="evidence" value="ECO:0007669"/>
    <property type="project" value="TreeGrafter"/>
</dbReference>
<dbReference type="EC" id="2.7.1.4" evidence="9"/>
<dbReference type="PRINTS" id="PR00990">
    <property type="entry name" value="RIBOKINASE"/>
</dbReference>
<evidence type="ECO:0000256" key="11">
    <source>
        <dbReference type="RuleBase" id="RU003704"/>
    </source>
</evidence>
<dbReference type="InterPro" id="IPR029056">
    <property type="entry name" value="Ribokinase-like"/>
</dbReference>
<proteinExistence type="inferred from homology"/>
<comment type="pathway">
    <text evidence="1">Glycan biosynthesis; starch biosynthesis.</text>
</comment>
<organism evidence="13 14">
    <name type="scientific">Acer negundo</name>
    <name type="common">Box elder</name>
    <dbReference type="NCBI Taxonomy" id="4023"/>
    <lineage>
        <taxon>Eukaryota</taxon>
        <taxon>Viridiplantae</taxon>
        <taxon>Streptophyta</taxon>
        <taxon>Embryophyta</taxon>
        <taxon>Tracheophyta</taxon>
        <taxon>Spermatophyta</taxon>
        <taxon>Magnoliopsida</taxon>
        <taxon>eudicotyledons</taxon>
        <taxon>Gunneridae</taxon>
        <taxon>Pentapetalae</taxon>
        <taxon>rosids</taxon>
        <taxon>malvids</taxon>
        <taxon>Sapindales</taxon>
        <taxon>Sapindaceae</taxon>
        <taxon>Hippocastanoideae</taxon>
        <taxon>Acereae</taxon>
        <taxon>Acer</taxon>
    </lineage>
</organism>
<dbReference type="GO" id="GO:0006000">
    <property type="term" value="P:fructose metabolic process"/>
    <property type="evidence" value="ECO:0007669"/>
    <property type="project" value="TreeGrafter"/>
</dbReference>
<evidence type="ECO:0000256" key="9">
    <source>
        <dbReference type="ARBA" id="ARBA00038887"/>
    </source>
</evidence>
<evidence type="ECO:0000256" key="3">
    <source>
        <dbReference type="ARBA" id="ARBA00022679"/>
    </source>
</evidence>
<comment type="similarity">
    <text evidence="2 11">Belongs to the carbohydrate kinase PfkB family.</text>
</comment>
<dbReference type="CDD" id="cd01167">
    <property type="entry name" value="bac_FRK"/>
    <property type="match status" value="1"/>
</dbReference>
<dbReference type="PANTHER" id="PTHR43085:SF7">
    <property type="entry name" value="FRUCTOKINASE-7-RELATED"/>
    <property type="match status" value="1"/>
</dbReference>
<dbReference type="FunFam" id="3.40.1190.20:FF:000005">
    <property type="entry name" value="Probable fructokinase-2"/>
    <property type="match status" value="1"/>
</dbReference>
<comment type="catalytic activity">
    <reaction evidence="10">
        <text>D-fructose + ATP = D-fructose 6-phosphate + ADP + H(+)</text>
        <dbReference type="Rhea" id="RHEA:16125"/>
        <dbReference type="ChEBI" id="CHEBI:15378"/>
        <dbReference type="ChEBI" id="CHEBI:30616"/>
        <dbReference type="ChEBI" id="CHEBI:37721"/>
        <dbReference type="ChEBI" id="CHEBI:61527"/>
        <dbReference type="ChEBI" id="CHEBI:456216"/>
        <dbReference type="EC" id="2.7.1.4"/>
    </reaction>
</comment>
<keyword evidence="5 11" id="KW-0418">Kinase</keyword>
<evidence type="ECO:0000256" key="6">
    <source>
        <dbReference type="ARBA" id="ARBA00022840"/>
    </source>
</evidence>
<protein>
    <recommendedName>
        <fullName evidence="9">fructokinase</fullName>
        <ecNumber evidence="9">2.7.1.4</ecNumber>
    </recommendedName>
</protein>
<dbReference type="PROSITE" id="PS00584">
    <property type="entry name" value="PFKB_KINASES_2"/>
    <property type="match status" value="1"/>
</dbReference>
<dbReference type="Gene3D" id="3.40.1190.20">
    <property type="match status" value="1"/>
</dbReference>
<keyword evidence="3 11" id="KW-0808">Transferase</keyword>
<dbReference type="GO" id="GO:0005524">
    <property type="term" value="F:ATP binding"/>
    <property type="evidence" value="ECO:0007669"/>
    <property type="project" value="UniProtKB-KW"/>
</dbReference>
<keyword evidence="14" id="KW-1185">Reference proteome</keyword>
<dbReference type="SUPFAM" id="SSF53613">
    <property type="entry name" value="Ribokinase-like"/>
    <property type="match status" value="1"/>
</dbReference>
<evidence type="ECO:0000256" key="5">
    <source>
        <dbReference type="ARBA" id="ARBA00022777"/>
    </source>
</evidence>
<comment type="caution">
    <text evidence="13">The sequence shown here is derived from an EMBL/GenBank/DDBJ whole genome shotgun (WGS) entry which is preliminary data.</text>
</comment>
<gene>
    <name evidence="13" type="ORF">LWI28_012957</name>
</gene>
<evidence type="ECO:0000313" key="13">
    <source>
        <dbReference type="EMBL" id="KAI9160941.1"/>
    </source>
</evidence>
<evidence type="ECO:0000313" key="14">
    <source>
        <dbReference type="Proteomes" id="UP001064489"/>
    </source>
</evidence>
<keyword evidence="6" id="KW-0067">ATP-binding</keyword>
<evidence type="ECO:0000256" key="4">
    <source>
        <dbReference type="ARBA" id="ARBA00022741"/>
    </source>
</evidence>
<dbReference type="InterPro" id="IPR002139">
    <property type="entry name" value="Ribo/fructo_kinase"/>
</dbReference>
<dbReference type="EMBL" id="JAJSOW010000106">
    <property type="protein sequence ID" value="KAI9160941.1"/>
    <property type="molecule type" value="Genomic_DNA"/>
</dbReference>
<evidence type="ECO:0000256" key="8">
    <source>
        <dbReference type="ARBA" id="ARBA00037195"/>
    </source>
</evidence>
<reference evidence="13" key="1">
    <citation type="journal article" date="2022" name="Plant J.">
        <title>Strategies of tolerance reflected in two North American maple genomes.</title>
        <authorList>
            <person name="McEvoy S.L."/>
            <person name="Sezen U.U."/>
            <person name="Trouern-Trend A."/>
            <person name="McMahon S.M."/>
            <person name="Schaberg P.G."/>
            <person name="Yang J."/>
            <person name="Wegrzyn J.L."/>
            <person name="Swenson N.G."/>
        </authorList>
    </citation>
    <scope>NUCLEOTIDE SEQUENCE</scope>
    <source>
        <strain evidence="13">91603</strain>
    </source>
</reference>
<evidence type="ECO:0000259" key="12">
    <source>
        <dbReference type="Pfam" id="PF00294"/>
    </source>
</evidence>
<accession>A0AAD5IEK6</accession>
<dbReference type="Proteomes" id="UP001064489">
    <property type="component" value="Chromosome 2"/>
</dbReference>
<dbReference type="InterPro" id="IPR002173">
    <property type="entry name" value="Carboh/pur_kinase_PfkB_CS"/>
</dbReference>
<evidence type="ECO:0000256" key="2">
    <source>
        <dbReference type="ARBA" id="ARBA00010688"/>
    </source>
</evidence>
<reference evidence="13" key="2">
    <citation type="submission" date="2023-02" db="EMBL/GenBank/DDBJ databases">
        <authorList>
            <person name="Swenson N.G."/>
            <person name="Wegrzyn J.L."/>
            <person name="Mcevoy S.L."/>
        </authorList>
    </citation>
    <scope>NUCLEOTIDE SEQUENCE</scope>
    <source>
        <strain evidence="13">91603</strain>
        <tissue evidence="13">Leaf</tissue>
    </source>
</reference>
<dbReference type="GO" id="GO:0008865">
    <property type="term" value="F:fructokinase activity"/>
    <property type="evidence" value="ECO:0007669"/>
    <property type="project" value="UniProtKB-EC"/>
</dbReference>
<dbReference type="PANTHER" id="PTHR43085">
    <property type="entry name" value="HEXOKINASE FAMILY MEMBER"/>
    <property type="match status" value="1"/>
</dbReference>
<dbReference type="PROSITE" id="PS00583">
    <property type="entry name" value="PFKB_KINASES_1"/>
    <property type="match status" value="1"/>
</dbReference>
<comment type="function">
    <text evidence="8">May play an important role in maintaining the flux of carbon towards starch formation.</text>
</comment>
<dbReference type="InterPro" id="IPR011611">
    <property type="entry name" value="PfkB_dom"/>
</dbReference>
<dbReference type="AlphaFoldDB" id="A0AAD5IEK6"/>
<evidence type="ECO:0000256" key="10">
    <source>
        <dbReference type="ARBA" id="ARBA00048451"/>
    </source>
</evidence>
<dbReference type="InterPro" id="IPR050306">
    <property type="entry name" value="PfkB_Carbo_kinase"/>
</dbReference>
<feature type="domain" description="Carbohydrate kinase PfkB" evidence="12">
    <location>
        <begin position="155"/>
        <end position="462"/>
    </location>
</feature>